<dbReference type="EMBL" id="BGZK01000736">
    <property type="protein sequence ID" value="GBP58480.1"/>
    <property type="molecule type" value="Genomic_DNA"/>
</dbReference>
<evidence type="ECO:0000313" key="1">
    <source>
        <dbReference type="EMBL" id="GBP58480.1"/>
    </source>
</evidence>
<reference evidence="1 2" key="1">
    <citation type="journal article" date="2019" name="Commun. Biol.">
        <title>The bagworm genome reveals a unique fibroin gene that provides high tensile strength.</title>
        <authorList>
            <person name="Kono N."/>
            <person name="Nakamura H."/>
            <person name="Ohtoshi R."/>
            <person name="Tomita M."/>
            <person name="Numata K."/>
            <person name="Arakawa K."/>
        </authorList>
    </citation>
    <scope>NUCLEOTIDE SEQUENCE [LARGE SCALE GENOMIC DNA]</scope>
</reference>
<dbReference type="Proteomes" id="UP000299102">
    <property type="component" value="Unassembled WGS sequence"/>
</dbReference>
<keyword evidence="2" id="KW-1185">Reference proteome</keyword>
<evidence type="ECO:0000313" key="2">
    <source>
        <dbReference type="Proteomes" id="UP000299102"/>
    </source>
</evidence>
<organism evidence="1 2">
    <name type="scientific">Eumeta variegata</name>
    <name type="common">Bagworm moth</name>
    <name type="synonym">Eumeta japonica</name>
    <dbReference type="NCBI Taxonomy" id="151549"/>
    <lineage>
        <taxon>Eukaryota</taxon>
        <taxon>Metazoa</taxon>
        <taxon>Ecdysozoa</taxon>
        <taxon>Arthropoda</taxon>
        <taxon>Hexapoda</taxon>
        <taxon>Insecta</taxon>
        <taxon>Pterygota</taxon>
        <taxon>Neoptera</taxon>
        <taxon>Endopterygota</taxon>
        <taxon>Lepidoptera</taxon>
        <taxon>Glossata</taxon>
        <taxon>Ditrysia</taxon>
        <taxon>Tineoidea</taxon>
        <taxon>Psychidae</taxon>
        <taxon>Oiketicinae</taxon>
        <taxon>Eumeta</taxon>
    </lineage>
</organism>
<name>A0A4C1X5P3_EUMVA</name>
<comment type="caution">
    <text evidence="1">The sequence shown here is derived from an EMBL/GenBank/DDBJ whole genome shotgun (WGS) entry which is preliminary data.</text>
</comment>
<accession>A0A4C1X5P3</accession>
<proteinExistence type="predicted"/>
<protein>
    <submittedName>
        <fullName evidence="1">Uncharacterized protein</fullName>
    </submittedName>
</protein>
<dbReference type="AlphaFoldDB" id="A0A4C1X5P3"/>
<gene>
    <name evidence="1" type="ORF">EVAR_82457_1</name>
</gene>
<sequence>MVGRYKEKCNSEYAISACAAAAARRDPEGNNFQCIIIIYGFIGAPGHGTPRAAGRSVRDAPSYLVSGIVACHFGNTHVPILLG</sequence>